<evidence type="ECO:0000313" key="1">
    <source>
        <dbReference type="EMBL" id="JAH31841.1"/>
    </source>
</evidence>
<name>A0A0E9RRP2_ANGAN</name>
<protein>
    <submittedName>
        <fullName evidence="1">Uncharacterized protein</fullName>
    </submittedName>
</protein>
<proteinExistence type="predicted"/>
<accession>A0A0E9RRP2</accession>
<reference evidence="1" key="1">
    <citation type="submission" date="2014-11" db="EMBL/GenBank/DDBJ databases">
        <authorList>
            <person name="Amaro Gonzalez C."/>
        </authorList>
    </citation>
    <scope>NUCLEOTIDE SEQUENCE</scope>
</reference>
<reference evidence="1" key="2">
    <citation type="journal article" date="2015" name="Fish Shellfish Immunol.">
        <title>Early steps in the European eel (Anguilla anguilla)-Vibrio vulnificus interaction in the gills: Role of the RtxA13 toxin.</title>
        <authorList>
            <person name="Callol A."/>
            <person name="Pajuelo D."/>
            <person name="Ebbesson L."/>
            <person name="Teles M."/>
            <person name="MacKenzie S."/>
            <person name="Amaro C."/>
        </authorList>
    </citation>
    <scope>NUCLEOTIDE SEQUENCE</scope>
</reference>
<sequence>MRGRCVSPIVRGWHLTRIGSLS</sequence>
<dbReference type="AlphaFoldDB" id="A0A0E9RRP2"/>
<organism evidence="1">
    <name type="scientific">Anguilla anguilla</name>
    <name type="common">European freshwater eel</name>
    <name type="synonym">Muraena anguilla</name>
    <dbReference type="NCBI Taxonomy" id="7936"/>
    <lineage>
        <taxon>Eukaryota</taxon>
        <taxon>Metazoa</taxon>
        <taxon>Chordata</taxon>
        <taxon>Craniata</taxon>
        <taxon>Vertebrata</taxon>
        <taxon>Euteleostomi</taxon>
        <taxon>Actinopterygii</taxon>
        <taxon>Neopterygii</taxon>
        <taxon>Teleostei</taxon>
        <taxon>Anguilliformes</taxon>
        <taxon>Anguillidae</taxon>
        <taxon>Anguilla</taxon>
    </lineage>
</organism>
<dbReference type="EMBL" id="GBXM01076736">
    <property type="protein sequence ID" value="JAH31841.1"/>
    <property type="molecule type" value="Transcribed_RNA"/>
</dbReference>